<protein>
    <submittedName>
        <fullName evidence="4">LytTR family DNA-binding domain-containing protein</fullName>
    </submittedName>
</protein>
<organism evidence="4">
    <name type="scientific">Telmatobacter sp. DSM 110680</name>
    <dbReference type="NCBI Taxonomy" id="3036704"/>
    <lineage>
        <taxon>Bacteria</taxon>
        <taxon>Pseudomonadati</taxon>
        <taxon>Acidobacteriota</taxon>
        <taxon>Terriglobia</taxon>
        <taxon>Terriglobales</taxon>
        <taxon>Acidobacteriaceae</taxon>
        <taxon>Telmatobacter</taxon>
    </lineage>
</organism>
<evidence type="ECO:0000313" key="4">
    <source>
        <dbReference type="EMBL" id="XBH18910.1"/>
    </source>
</evidence>
<dbReference type="InterPro" id="IPR011006">
    <property type="entry name" value="CheY-like_superfamily"/>
</dbReference>
<dbReference type="InterPro" id="IPR007492">
    <property type="entry name" value="LytTR_DNA-bd_dom"/>
</dbReference>
<dbReference type="Gene3D" id="3.40.50.2300">
    <property type="match status" value="1"/>
</dbReference>
<dbReference type="InterPro" id="IPR001789">
    <property type="entry name" value="Sig_transdc_resp-reg_receiver"/>
</dbReference>
<dbReference type="SMART" id="SM00850">
    <property type="entry name" value="LytTR"/>
    <property type="match status" value="1"/>
</dbReference>
<keyword evidence="1" id="KW-0597">Phosphoprotein</keyword>
<feature type="domain" description="Response regulatory" evidence="2">
    <location>
        <begin position="10"/>
        <end position="123"/>
    </location>
</feature>
<name>A0AAU7DMM7_9BACT</name>
<proteinExistence type="predicted"/>
<evidence type="ECO:0000259" key="2">
    <source>
        <dbReference type="PROSITE" id="PS50110"/>
    </source>
</evidence>
<dbReference type="Pfam" id="PF04397">
    <property type="entry name" value="LytTR"/>
    <property type="match status" value="1"/>
</dbReference>
<dbReference type="PROSITE" id="PS50110">
    <property type="entry name" value="RESPONSE_REGULATORY"/>
    <property type="match status" value="1"/>
</dbReference>
<feature type="domain" description="HTH LytTR-type" evidence="3">
    <location>
        <begin position="156"/>
        <end position="260"/>
    </location>
</feature>
<dbReference type="SMART" id="SM00448">
    <property type="entry name" value="REC"/>
    <property type="match status" value="1"/>
</dbReference>
<evidence type="ECO:0000256" key="1">
    <source>
        <dbReference type="PROSITE-ProRule" id="PRU00169"/>
    </source>
</evidence>
<dbReference type="PROSITE" id="PS50930">
    <property type="entry name" value="HTH_LYTTR"/>
    <property type="match status" value="1"/>
</dbReference>
<dbReference type="InterPro" id="IPR046947">
    <property type="entry name" value="LytR-like"/>
</dbReference>
<dbReference type="PANTHER" id="PTHR37299">
    <property type="entry name" value="TRANSCRIPTIONAL REGULATOR-RELATED"/>
    <property type="match status" value="1"/>
</dbReference>
<dbReference type="Pfam" id="PF00072">
    <property type="entry name" value="Response_reg"/>
    <property type="match status" value="1"/>
</dbReference>
<dbReference type="SUPFAM" id="SSF52172">
    <property type="entry name" value="CheY-like"/>
    <property type="match status" value="1"/>
</dbReference>
<dbReference type="Gene3D" id="2.40.50.1020">
    <property type="entry name" value="LytTr DNA-binding domain"/>
    <property type="match status" value="1"/>
</dbReference>
<reference evidence="4" key="1">
    <citation type="submission" date="2023-03" db="EMBL/GenBank/DDBJ databases">
        <title>Edaphobacter sp.</title>
        <authorList>
            <person name="Huber K.J."/>
            <person name="Papendorf J."/>
            <person name="Pilke C."/>
            <person name="Bunk B."/>
            <person name="Sproeer C."/>
            <person name="Pester M."/>
        </authorList>
    </citation>
    <scope>NUCLEOTIDE SEQUENCE</scope>
    <source>
        <strain evidence="4">DSM 110680</strain>
    </source>
</reference>
<dbReference type="GO" id="GO:0000156">
    <property type="term" value="F:phosphorelay response regulator activity"/>
    <property type="evidence" value="ECO:0007669"/>
    <property type="project" value="InterPro"/>
</dbReference>
<dbReference type="GO" id="GO:0003677">
    <property type="term" value="F:DNA binding"/>
    <property type="evidence" value="ECO:0007669"/>
    <property type="project" value="UniProtKB-KW"/>
</dbReference>
<gene>
    <name evidence="4" type="ORF">P8935_06230</name>
</gene>
<evidence type="ECO:0000259" key="3">
    <source>
        <dbReference type="PROSITE" id="PS50930"/>
    </source>
</evidence>
<keyword evidence="4" id="KW-0238">DNA-binding</keyword>
<dbReference type="RefSeq" id="WP_348264128.1">
    <property type="nucleotide sequence ID" value="NZ_CP121196.1"/>
</dbReference>
<accession>A0AAU7DMM7</accession>
<dbReference type="AlphaFoldDB" id="A0AAU7DMM7"/>
<feature type="modified residue" description="4-aspartylphosphate" evidence="1">
    <location>
        <position position="61"/>
    </location>
</feature>
<sequence>MNARTLEPIHVLVADDELPARQRLMDLLRRDDQVASVSEAADGETAAEMIQKQNPDLLFLDVQMPELDGLGVIDAIGAAQMPLTVFVTAYDQHAIRAFEANALDYLLKPFSDERFEATMARAKARLDERSMKEFGQRVMKMVSAAPASPERRLDRLVVKAGGTTRFIRVIDIDWIEAAGVYVTLHVGGKELLYRAALNDLAEKLDPRRFVRVHRSALINIESVLQLEPISHGEFEAVLKNGARTRVSRTYRVQLEKRLGQPL</sequence>
<dbReference type="PANTHER" id="PTHR37299:SF1">
    <property type="entry name" value="STAGE 0 SPORULATION PROTEIN A HOMOLOG"/>
    <property type="match status" value="1"/>
</dbReference>
<dbReference type="EMBL" id="CP121196">
    <property type="protein sequence ID" value="XBH18910.1"/>
    <property type="molecule type" value="Genomic_DNA"/>
</dbReference>